<dbReference type="AlphaFoldDB" id="A0A3P7MUD3"/>
<feature type="region of interest" description="Disordered" evidence="1">
    <location>
        <begin position="1"/>
        <end position="30"/>
    </location>
</feature>
<gene>
    <name evidence="2" type="ORF">CGOC_LOCUS12361</name>
</gene>
<name>A0A3P7MUD3_CYLGO</name>
<evidence type="ECO:0000256" key="1">
    <source>
        <dbReference type="SAM" id="MobiDB-lite"/>
    </source>
</evidence>
<evidence type="ECO:0000313" key="2">
    <source>
        <dbReference type="EMBL" id="VDN33315.1"/>
    </source>
</evidence>
<organism evidence="2 3">
    <name type="scientific">Cylicostephanus goldi</name>
    <name type="common">Nematode worm</name>
    <dbReference type="NCBI Taxonomy" id="71465"/>
    <lineage>
        <taxon>Eukaryota</taxon>
        <taxon>Metazoa</taxon>
        <taxon>Ecdysozoa</taxon>
        <taxon>Nematoda</taxon>
        <taxon>Chromadorea</taxon>
        <taxon>Rhabditida</taxon>
        <taxon>Rhabditina</taxon>
        <taxon>Rhabditomorpha</taxon>
        <taxon>Strongyloidea</taxon>
        <taxon>Strongylidae</taxon>
        <taxon>Cylicostephanus</taxon>
    </lineage>
</organism>
<keyword evidence="3" id="KW-1185">Reference proteome</keyword>
<dbReference type="Proteomes" id="UP000271889">
    <property type="component" value="Unassembled WGS sequence"/>
</dbReference>
<reference evidence="2 3" key="1">
    <citation type="submission" date="2018-11" db="EMBL/GenBank/DDBJ databases">
        <authorList>
            <consortium name="Pathogen Informatics"/>
        </authorList>
    </citation>
    <scope>NUCLEOTIDE SEQUENCE [LARGE SCALE GENOMIC DNA]</scope>
</reference>
<dbReference type="EMBL" id="UYRV01122547">
    <property type="protein sequence ID" value="VDN33315.1"/>
    <property type="molecule type" value="Genomic_DNA"/>
</dbReference>
<feature type="compositionally biased region" description="Basic and acidic residues" evidence="1">
    <location>
        <begin position="11"/>
        <end position="30"/>
    </location>
</feature>
<protein>
    <submittedName>
        <fullName evidence="2">Uncharacterized protein</fullName>
    </submittedName>
</protein>
<dbReference type="OrthoDB" id="10585184at2759"/>
<proteinExistence type="predicted"/>
<sequence>MQPLPSGSAETTKEHGSEHGADETLRTADHRRQFFITHTIQSGPGSADGGGGSPIILRDTKDRWLVAGCWPAPANL</sequence>
<accession>A0A3P7MUD3</accession>
<evidence type="ECO:0000313" key="3">
    <source>
        <dbReference type="Proteomes" id="UP000271889"/>
    </source>
</evidence>